<dbReference type="PROSITE" id="PS51354">
    <property type="entry name" value="GLUTAREDOXIN_2"/>
    <property type="match status" value="1"/>
</dbReference>
<proteinExistence type="predicted"/>
<dbReference type="InterPro" id="IPR036249">
    <property type="entry name" value="Thioredoxin-like_sf"/>
</dbReference>
<sequence>MMKFLHLALAVSMASGFVPLPPLAATAIRRKSSSSSLRMTNDPNPVIKILSGGMGLIKPVFAAEAGIQAAALGAVGGVSEEDVAAEIEAAKSSSEVLIYTYALSPFSTEALGLLDSTGYEYTKIELGLEWFTLGPNGSQTRKVLGSMCENGATSLPKIFIGGQPLRGASGYSALAEVIENGELENLLKSSGAKQI</sequence>
<dbReference type="EMBL" id="HBGS01011495">
    <property type="protein sequence ID" value="CAD9388480.1"/>
    <property type="molecule type" value="Transcribed_RNA"/>
</dbReference>
<evidence type="ECO:0008006" key="3">
    <source>
        <dbReference type="Google" id="ProtNLM"/>
    </source>
</evidence>
<protein>
    <recommendedName>
        <fullName evidence="3">Glutaredoxin domain-containing protein</fullName>
    </recommendedName>
</protein>
<feature type="chain" id="PRO_5031287352" description="Glutaredoxin domain-containing protein" evidence="1">
    <location>
        <begin position="17"/>
        <end position="195"/>
    </location>
</feature>
<reference evidence="2" key="1">
    <citation type="submission" date="2021-01" db="EMBL/GenBank/DDBJ databases">
        <authorList>
            <person name="Corre E."/>
            <person name="Pelletier E."/>
            <person name="Niang G."/>
            <person name="Scheremetjew M."/>
            <person name="Finn R."/>
            <person name="Kale V."/>
            <person name="Holt S."/>
            <person name="Cochrane G."/>
            <person name="Meng A."/>
            <person name="Brown T."/>
            <person name="Cohen L."/>
        </authorList>
    </citation>
    <scope>NUCLEOTIDE SEQUENCE</scope>
    <source>
        <strain evidence="2">CCMP1381</strain>
    </source>
</reference>
<name>A0A7S2B6Y9_9STRA</name>
<gene>
    <name evidence="2" type="ORF">DSPE1174_LOCUS6033</name>
</gene>
<dbReference type="Gene3D" id="3.40.30.10">
    <property type="entry name" value="Glutaredoxin"/>
    <property type="match status" value="1"/>
</dbReference>
<evidence type="ECO:0000256" key="1">
    <source>
        <dbReference type="SAM" id="SignalP"/>
    </source>
</evidence>
<feature type="signal peptide" evidence="1">
    <location>
        <begin position="1"/>
        <end position="16"/>
    </location>
</feature>
<organism evidence="2">
    <name type="scientific">Octactis speculum</name>
    <dbReference type="NCBI Taxonomy" id="3111310"/>
    <lineage>
        <taxon>Eukaryota</taxon>
        <taxon>Sar</taxon>
        <taxon>Stramenopiles</taxon>
        <taxon>Ochrophyta</taxon>
        <taxon>Dictyochophyceae</taxon>
        <taxon>Dictyochales</taxon>
        <taxon>Dictyochaceae</taxon>
        <taxon>Octactis</taxon>
    </lineage>
</organism>
<keyword evidence="1" id="KW-0732">Signal</keyword>
<evidence type="ECO:0000313" key="2">
    <source>
        <dbReference type="EMBL" id="CAD9388480.1"/>
    </source>
</evidence>
<dbReference type="SUPFAM" id="SSF52833">
    <property type="entry name" value="Thioredoxin-like"/>
    <property type="match status" value="1"/>
</dbReference>
<dbReference type="AlphaFoldDB" id="A0A7S2B6Y9"/>
<accession>A0A7S2B6Y9</accession>